<dbReference type="InterPro" id="IPR009078">
    <property type="entry name" value="Ferritin-like_SF"/>
</dbReference>
<proteinExistence type="predicted"/>
<dbReference type="Proteomes" id="UP000286947">
    <property type="component" value="Unassembled WGS sequence"/>
</dbReference>
<dbReference type="EMBL" id="PQSP01000001">
    <property type="protein sequence ID" value="RUS68196.1"/>
    <property type="molecule type" value="Genomic_DNA"/>
</dbReference>
<accession>A0A433SHK9</accession>
<evidence type="ECO:0000313" key="3">
    <source>
        <dbReference type="Proteomes" id="UP000286947"/>
    </source>
</evidence>
<dbReference type="PANTHER" id="PTHR42782">
    <property type="entry name" value="SI:CH73-314G15.3"/>
    <property type="match status" value="1"/>
</dbReference>
<feature type="region of interest" description="Disordered" evidence="1">
    <location>
        <begin position="50"/>
        <end position="81"/>
    </location>
</feature>
<protein>
    <recommendedName>
        <fullName evidence="4">Ferritin-like domain-containing protein</fullName>
    </recommendedName>
</protein>
<keyword evidence="3" id="KW-1185">Reference proteome</keyword>
<dbReference type="InterPro" id="IPR011197">
    <property type="entry name" value="UCP012318"/>
</dbReference>
<dbReference type="SUPFAM" id="SSF47240">
    <property type="entry name" value="Ferritin-like"/>
    <property type="match status" value="1"/>
</dbReference>
<dbReference type="PIRSF" id="PIRSF012318">
    <property type="entry name" value="UCP012318"/>
    <property type="match status" value="1"/>
</dbReference>
<gene>
    <name evidence="2" type="ORF">CUZ56_00683</name>
</gene>
<evidence type="ECO:0000313" key="2">
    <source>
        <dbReference type="EMBL" id="RUS68196.1"/>
    </source>
</evidence>
<dbReference type="AlphaFoldDB" id="A0A433SHK9"/>
<evidence type="ECO:0008006" key="4">
    <source>
        <dbReference type="Google" id="ProtNLM"/>
    </source>
</evidence>
<dbReference type="Pfam" id="PF04305">
    <property type="entry name" value="DUF455"/>
    <property type="match status" value="1"/>
</dbReference>
<evidence type="ECO:0000256" key="1">
    <source>
        <dbReference type="SAM" id="MobiDB-lite"/>
    </source>
</evidence>
<dbReference type="PANTHER" id="PTHR42782:SF4">
    <property type="entry name" value="DUF455 DOMAIN-CONTAINING PROTEIN"/>
    <property type="match status" value="1"/>
</dbReference>
<dbReference type="InterPro" id="IPR007402">
    <property type="entry name" value="DUF455"/>
</dbReference>
<sequence>MQHTISSMNLREAALHALCICTPAEKSNAVISYYTQTDFQQRVSGAELSITPSASAPMPGRPDLPRLLPPKDVPRRSPNTPQGRAALIHALTHIEFNAINLALDAVWRFPDMPEPYYRDWWQVAYEEVLHFNLMREHLEQLGYHYGDFDAHDGLWNMVEKTSTDLCARMALIPRTMEARGLDVTPGIQEKLRQVGDHNAVAILDIIIRDEIGHVTFGNRWYHWLCGQQGFDPQTHYASLLEQYHAPRIKPPLNEAARHKAGFTAQELAALNTSS</sequence>
<organism evidence="2 3">
    <name type="scientific">Saezia sanguinis</name>
    <dbReference type="NCBI Taxonomy" id="1965230"/>
    <lineage>
        <taxon>Bacteria</taxon>
        <taxon>Pseudomonadati</taxon>
        <taxon>Pseudomonadota</taxon>
        <taxon>Betaproteobacteria</taxon>
        <taxon>Burkholderiales</taxon>
        <taxon>Saeziaceae</taxon>
        <taxon>Saezia</taxon>
    </lineage>
</organism>
<comment type="caution">
    <text evidence="2">The sequence shown here is derived from an EMBL/GenBank/DDBJ whole genome shotgun (WGS) entry which is preliminary data.</text>
</comment>
<name>A0A433SHK9_9BURK</name>
<dbReference type="CDD" id="cd00657">
    <property type="entry name" value="Ferritin_like"/>
    <property type="match status" value="1"/>
</dbReference>
<reference evidence="2 3" key="1">
    <citation type="submission" date="2018-01" db="EMBL/GenBank/DDBJ databases">
        <title>Saezia sanguinis gen. nov., sp. nov., in the order Burkholderiales isolated from human blood.</title>
        <authorList>
            <person name="Medina-Pascual M.J."/>
            <person name="Valdezate S."/>
            <person name="Monzon S."/>
            <person name="Cuesta I."/>
            <person name="Carrasco G."/>
            <person name="Villalon P."/>
            <person name="Saez-Nieto J.A."/>
        </authorList>
    </citation>
    <scope>NUCLEOTIDE SEQUENCE [LARGE SCALE GENOMIC DNA]</scope>
    <source>
        <strain evidence="2 3">CNM695-12</strain>
    </source>
</reference>